<name>A0A0D7EQD9_RHOPL</name>
<feature type="transmembrane region" description="Helical" evidence="6">
    <location>
        <begin position="192"/>
        <end position="211"/>
    </location>
</feature>
<dbReference type="InterPro" id="IPR000620">
    <property type="entry name" value="EamA_dom"/>
</dbReference>
<dbReference type="InterPro" id="IPR050638">
    <property type="entry name" value="AA-Vitamin_Transporters"/>
</dbReference>
<comment type="subcellular location">
    <subcellularLocation>
        <location evidence="1">Cell membrane</location>
        <topology evidence="1">Multi-pass membrane protein</topology>
    </subcellularLocation>
</comment>
<dbReference type="Pfam" id="PF00892">
    <property type="entry name" value="EamA"/>
    <property type="match status" value="2"/>
</dbReference>
<keyword evidence="3 6" id="KW-0812">Transmembrane</keyword>
<keyword evidence="5 6" id="KW-0472">Membrane</keyword>
<feature type="domain" description="EamA" evidence="7">
    <location>
        <begin position="16"/>
        <end position="149"/>
    </location>
</feature>
<evidence type="ECO:0000256" key="1">
    <source>
        <dbReference type="ARBA" id="ARBA00004651"/>
    </source>
</evidence>
<dbReference type="InterPro" id="IPR037185">
    <property type="entry name" value="EmrE-like"/>
</dbReference>
<dbReference type="AlphaFoldDB" id="A0A0D7EQD9"/>
<keyword evidence="2" id="KW-1003">Cell membrane</keyword>
<evidence type="ECO:0000256" key="6">
    <source>
        <dbReference type="SAM" id="Phobius"/>
    </source>
</evidence>
<evidence type="ECO:0000259" key="7">
    <source>
        <dbReference type="Pfam" id="PF00892"/>
    </source>
</evidence>
<organism evidence="8 9">
    <name type="scientific">Rhodopseudomonas palustris</name>
    <dbReference type="NCBI Taxonomy" id="1076"/>
    <lineage>
        <taxon>Bacteria</taxon>
        <taxon>Pseudomonadati</taxon>
        <taxon>Pseudomonadota</taxon>
        <taxon>Alphaproteobacteria</taxon>
        <taxon>Hyphomicrobiales</taxon>
        <taxon>Nitrobacteraceae</taxon>
        <taxon>Rhodopseudomonas</taxon>
    </lineage>
</organism>
<feature type="transmembrane region" description="Helical" evidence="6">
    <location>
        <begin position="161"/>
        <end position="180"/>
    </location>
</feature>
<evidence type="ECO:0000313" key="8">
    <source>
        <dbReference type="EMBL" id="KIZ42876.1"/>
    </source>
</evidence>
<proteinExistence type="predicted"/>
<accession>A0A0D7EQD9</accession>
<feature type="transmembrane region" description="Helical" evidence="6">
    <location>
        <begin position="109"/>
        <end position="126"/>
    </location>
</feature>
<evidence type="ECO:0000256" key="3">
    <source>
        <dbReference type="ARBA" id="ARBA00022692"/>
    </source>
</evidence>
<dbReference type="GO" id="GO:0005886">
    <property type="term" value="C:plasma membrane"/>
    <property type="evidence" value="ECO:0007669"/>
    <property type="project" value="UniProtKB-SubCell"/>
</dbReference>
<evidence type="ECO:0000256" key="2">
    <source>
        <dbReference type="ARBA" id="ARBA00022475"/>
    </source>
</evidence>
<feature type="transmembrane region" description="Helical" evidence="6">
    <location>
        <begin position="15"/>
        <end position="39"/>
    </location>
</feature>
<protein>
    <submittedName>
        <fullName evidence="8">Multidrug DMT transporter permease</fullName>
    </submittedName>
</protein>
<dbReference type="SUPFAM" id="SSF103481">
    <property type="entry name" value="Multidrug resistance efflux transporter EmrE"/>
    <property type="match status" value="2"/>
</dbReference>
<evidence type="ECO:0000313" key="9">
    <source>
        <dbReference type="Proteomes" id="UP000032515"/>
    </source>
</evidence>
<feature type="transmembrane region" description="Helical" evidence="6">
    <location>
        <begin position="138"/>
        <end position="155"/>
    </location>
</feature>
<dbReference type="Proteomes" id="UP000032515">
    <property type="component" value="Unassembled WGS sequence"/>
</dbReference>
<dbReference type="EMBL" id="JXXE01000239">
    <property type="protein sequence ID" value="KIZ42876.1"/>
    <property type="molecule type" value="Genomic_DNA"/>
</dbReference>
<gene>
    <name evidence="8" type="ORF">OO17_12185</name>
</gene>
<dbReference type="PANTHER" id="PTHR32322">
    <property type="entry name" value="INNER MEMBRANE TRANSPORTER"/>
    <property type="match status" value="1"/>
</dbReference>
<dbReference type="OrthoDB" id="7850605at2"/>
<sequence>MPPSPSLNRRPHDRWIGLALLAVTAFGWGLNWPAIKILLADWPPLFSRGVSGVAAAIILALIARGRGESLAVPRGFGARLSFAAFTNVFAWMGFGTMAMKYLSVSEGSLLVYTMPIWATLFAWPVLGQRPAWRDGVGLLLGICGIAVLFGGQSLALGPDRLIGVGLALAAATLFALGGVLTRTALPMPPTVLVAWQVGLGCLPMIGLGLMFERPDIGALSAGGAAVLLYMTLVPMGLCYLSWFAALGRLPTTTASIAILVVPIIGVVAAALALGEPLGWRQVAALVLTLAGVALALQRPKPASTV</sequence>
<evidence type="ECO:0000256" key="5">
    <source>
        <dbReference type="ARBA" id="ARBA00023136"/>
    </source>
</evidence>
<feature type="transmembrane region" description="Helical" evidence="6">
    <location>
        <begin position="217"/>
        <end position="242"/>
    </location>
</feature>
<feature type="transmembrane region" description="Helical" evidence="6">
    <location>
        <begin position="76"/>
        <end position="97"/>
    </location>
</feature>
<reference evidence="8 9" key="1">
    <citation type="submission" date="2014-11" db="EMBL/GenBank/DDBJ databases">
        <title>Genomics and ecophysiology of heterotrophic nitrogen fixing bacteria isolated from estuarine surface water.</title>
        <authorList>
            <person name="Bentzon-Tilia M."/>
            <person name="Severin I."/>
            <person name="Hansen L.H."/>
            <person name="Riemann L."/>
        </authorList>
    </citation>
    <scope>NUCLEOTIDE SEQUENCE [LARGE SCALE GENOMIC DNA]</scope>
    <source>
        <strain evidence="8 9">BAL398</strain>
    </source>
</reference>
<feature type="transmembrane region" description="Helical" evidence="6">
    <location>
        <begin position="279"/>
        <end position="296"/>
    </location>
</feature>
<dbReference type="RefSeq" id="WP_044410746.1">
    <property type="nucleotide sequence ID" value="NZ_JXXE01000239.1"/>
</dbReference>
<feature type="domain" description="EamA" evidence="7">
    <location>
        <begin position="162"/>
        <end position="295"/>
    </location>
</feature>
<keyword evidence="4 6" id="KW-1133">Transmembrane helix</keyword>
<feature type="transmembrane region" description="Helical" evidence="6">
    <location>
        <begin position="254"/>
        <end position="273"/>
    </location>
</feature>
<dbReference type="PANTHER" id="PTHR32322:SF18">
    <property type="entry name" value="S-ADENOSYLMETHIONINE_S-ADENOSYLHOMOCYSTEINE TRANSPORTER"/>
    <property type="match status" value="1"/>
</dbReference>
<comment type="caution">
    <text evidence="8">The sequence shown here is derived from an EMBL/GenBank/DDBJ whole genome shotgun (WGS) entry which is preliminary data.</text>
</comment>
<evidence type="ECO:0000256" key="4">
    <source>
        <dbReference type="ARBA" id="ARBA00022989"/>
    </source>
</evidence>
<feature type="transmembrane region" description="Helical" evidence="6">
    <location>
        <begin position="45"/>
        <end position="64"/>
    </location>
</feature>
<dbReference type="PATRIC" id="fig|1076.23.peg.2504"/>